<dbReference type="PANTHER" id="PTHR32552:SF68">
    <property type="entry name" value="FERRICHROME OUTER MEMBRANE TRANSPORTER_PHAGE RECEPTOR"/>
    <property type="match status" value="1"/>
</dbReference>
<sequence>MAVSCAVFASPAMAETSSTPTESSLPTIVVNAKKAEPSYQVKVSSTATKTAAQLHDVPQTVSVVNKTVMRDQNAASVQDALINVPGLSASVGDGQRDQTVIRGFLNITDQFVDGVRDDALYFRDLSNIEQIEVLKGPAAVVYGRGSAGGIVNRVTKKPSANPVEEVGVTFGSRGQKRGEFDLGTTTSDKDMQFRLTGAVESSSSFRDGYFLDRQAIAPSALFKISPDTTVMVQADYLHDKRLADQGVPSYHGRPVDVPIKTYYGAANGRDRAYVESEVLSSAITVDHRFSDTLKLHSVLRAYDYSLDRNYTTPTVNEKTAKVAIAETKRVRDEKGVYLQNELSQILNWGSVKHEILYGLEVGHQDKSERLYTVKNVATYNLFAPVLVDLPPIPHNTPASNDNKSQFDIYGLYLQDFVTITPEWKLLAGARFDRIEQNRDDRTKANLDLDRTDNTVSPRIGLVYQPIEAVSLYASYSKSYQPIADAFTFYANSDQLKPTETKNKEVGVKWDLTQQASLTTSLFEMSQTNIQNQDPLNPLLAVPIGEQRTRGLELSFTGKIAPQWDVLAGYSYMKSEILSSTAKTSTGKSFNGNEASLTPRNSFNLWIKHKLDDGFYVAAGAKAESSRFASADDLTTLPGYGVMNLGAGYESAKFDINATLQNVLNRKYFVAGHSGANDYNLPGAPVTLTVGARYRF</sequence>
<dbReference type="FunFam" id="2.170.130.10:FF:000001">
    <property type="entry name" value="Catecholate siderophore TonB-dependent receptor"/>
    <property type="match status" value="1"/>
</dbReference>
<keyword evidence="9" id="KW-0406">Ion transport</keyword>
<dbReference type="EMBL" id="CP031222">
    <property type="protein sequence ID" value="AXI04742.1"/>
    <property type="molecule type" value="Genomic_DNA"/>
</dbReference>
<dbReference type="InterPro" id="IPR010105">
    <property type="entry name" value="TonB_sidphr_rcpt"/>
</dbReference>
<keyword evidence="13 14" id="KW-0998">Cell outer membrane</keyword>
<dbReference type="InterPro" id="IPR000531">
    <property type="entry name" value="Beta-barrel_TonB"/>
</dbReference>
<dbReference type="Pfam" id="PF07715">
    <property type="entry name" value="Plug"/>
    <property type="match status" value="1"/>
</dbReference>
<evidence type="ECO:0000256" key="13">
    <source>
        <dbReference type="ARBA" id="ARBA00023237"/>
    </source>
</evidence>
<keyword evidence="8" id="KW-0408">Iron</keyword>
<evidence type="ECO:0000256" key="9">
    <source>
        <dbReference type="ARBA" id="ARBA00023065"/>
    </source>
</evidence>
<dbReference type="InterPro" id="IPR037066">
    <property type="entry name" value="Plug_dom_sf"/>
</dbReference>
<comment type="similarity">
    <text evidence="2 14 15">Belongs to the TonB-dependent receptor family.</text>
</comment>
<comment type="subcellular location">
    <subcellularLocation>
        <location evidence="1 14">Cell outer membrane</location>
        <topology evidence="1 14">Multi-pass membrane protein</topology>
    </subcellularLocation>
</comment>
<evidence type="ECO:0000313" key="19">
    <source>
        <dbReference type="Proteomes" id="UP000253940"/>
    </source>
</evidence>
<dbReference type="KEGG" id="mbah:HYN46_15580"/>
<evidence type="ECO:0000256" key="15">
    <source>
        <dbReference type="RuleBase" id="RU003357"/>
    </source>
</evidence>
<gene>
    <name evidence="18" type="ORF">HYN46_15580</name>
</gene>
<keyword evidence="12 18" id="KW-0675">Receptor</keyword>
<evidence type="ECO:0000259" key="17">
    <source>
        <dbReference type="Pfam" id="PF07715"/>
    </source>
</evidence>
<dbReference type="Pfam" id="PF00593">
    <property type="entry name" value="TonB_dep_Rec_b-barrel"/>
    <property type="match status" value="1"/>
</dbReference>
<evidence type="ECO:0000256" key="11">
    <source>
        <dbReference type="ARBA" id="ARBA00023136"/>
    </source>
</evidence>
<name>A0A345PBT3_9GAMM</name>
<dbReference type="SUPFAM" id="SSF56935">
    <property type="entry name" value="Porins"/>
    <property type="match status" value="1"/>
</dbReference>
<dbReference type="Proteomes" id="UP000253940">
    <property type="component" value="Chromosome"/>
</dbReference>
<dbReference type="GO" id="GO:0009279">
    <property type="term" value="C:cell outer membrane"/>
    <property type="evidence" value="ECO:0007669"/>
    <property type="project" value="UniProtKB-SubCell"/>
</dbReference>
<keyword evidence="4 14" id="KW-1134">Transmembrane beta strand</keyword>
<dbReference type="InterPro" id="IPR039426">
    <property type="entry name" value="TonB-dep_rcpt-like"/>
</dbReference>
<keyword evidence="3 14" id="KW-0813">Transport</keyword>
<evidence type="ECO:0000256" key="4">
    <source>
        <dbReference type="ARBA" id="ARBA00022452"/>
    </source>
</evidence>
<evidence type="ECO:0000256" key="8">
    <source>
        <dbReference type="ARBA" id="ARBA00023004"/>
    </source>
</evidence>
<feature type="domain" description="TonB-dependent receptor-like beta-barrel" evidence="16">
    <location>
        <begin position="223"/>
        <end position="662"/>
    </location>
</feature>
<dbReference type="GO" id="GO:0038023">
    <property type="term" value="F:signaling receptor activity"/>
    <property type="evidence" value="ECO:0007669"/>
    <property type="project" value="InterPro"/>
</dbReference>
<dbReference type="InterPro" id="IPR012910">
    <property type="entry name" value="Plug_dom"/>
</dbReference>
<keyword evidence="5" id="KW-0410">Iron transport</keyword>
<keyword evidence="7" id="KW-0732">Signal</keyword>
<reference evidence="18 19" key="1">
    <citation type="submission" date="2018-07" db="EMBL/GenBank/DDBJ databases">
        <title>Genome sequencing of Moraxellaceae gen. HYN0046.</title>
        <authorList>
            <person name="Kim M."/>
            <person name="Yi H."/>
        </authorList>
    </citation>
    <scope>NUCLEOTIDE SEQUENCE [LARGE SCALE GENOMIC DNA]</scope>
    <source>
        <strain evidence="18 19">HYN0046</strain>
    </source>
</reference>
<dbReference type="PANTHER" id="PTHR32552">
    <property type="entry name" value="FERRICHROME IRON RECEPTOR-RELATED"/>
    <property type="match status" value="1"/>
</dbReference>
<dbReference type="CDD" id="cd01347">
    <property type="entry name" value="ligand_gated_channel"/>
    <property type="match status" value="1"/>
</dbReference>
<dbReference type="Gene3D" id="2.40.170.20">
    <property type="entry name" value="TonB-dependent receptor, beta-barrel domain"/>
    <property type="match status" value="1"/>
</dbReference>
<dbReference type="OrthoDB" id="127311at2"/>
<dbReference type="AlphaFoldDB" id="A0A345PBT3"/>
<evidence type="ECO:0000256" key="2">
    <source>
        <dbReference type="ARBA" id="ARBA00009810"/>
    </source>
</evidence>
<evidence type="ECO:0000256" key="5">
    <source>
        <dbReference type="ARBA" id="ARBA00022496"/>
    </source>
</evidence>
<dbReference type="NCBIfam" id="TIGR01783">
    <property type="entry name" value="TonB-siderophor"/>
    <property type="match status" value="1"/>
</dbReference>
<evidence type="ECO:0000256" key="1">
    <source>
        <dbReference type="ARBA" id="ARBA00004571"/>
    </source>
</evidence>
<evidence type="ECO:0000259" key="16">
    <source>
        <dbReference type="Pfam" id="PF00593"/>
    </source>
</evidence>
<evidence type="ECO:0000256" key="14">
    <source>
        <dbReference type="PROSITE-ProRule" id="PRU01360"/>
    </source>
</evidence>
<evidence type="ECO:0000256" key="3">
    <source>
        <dbReference type="ARBA" id="ARBA00022448"/>
    </source>
</evidence>
<keyword evidence="10 15" id="KW-0798">TonB box</keyword>
<evidence type="ECO:0000313" key="18">
    <source>
        <dbReference type="EMBL" id="AXI04742.1"/>
    </source>
</evidence>
<dbReference type="InterPro" id="IPR036942">
    <property type="entry name" value="Beta-barrel_TonB_sf"/>
</dbReference>
<keyword evidence="6 14" id="KW-0812">Transmembrane</keyword>
<dbReference type="PROSITE" id="PS52016">
    <property type="entry name" value="TONB_DEPENDENT_REC_3"/>
    <property type="match status" value="1"/>
</dbReference>
<keyword evidence="19" id="KW-1185">Reference proteome</keyword>
<dbReference type="GO" id="GO:0015891">
    <property type="term" value="P:siderophore transport"/>
    <property type="evidence" value="ECO:0007669"/>
    <property type="project" value="InterPro"/>
</dbReference>
<organism evidence="18 19">
    <name type="scientific">Aquirhabdus parva</name>
    <dbReference type="NCBI Taxonomy" id="2283318"/>
    <lineage>
        <taxon>Bacteria</taxon>
        <taxon>Pseudomonadati</taxon>
        <taxon>Pseudomonadota</taxon>
        <taxon>Gammaproteobacteria</taxon>
        <taxon>Moraxellales</taxon>
        <taxon>Moraxellaceae</taxon>
        <taxon>Aquirhabdus</taxon>
    </lineage>
</organism>
<proteinExistence type="inferred from homology"/>
<keyword evidence="11 14" id="KW-0472">Membrane</keyword>
<protein>
    <submittedName>
        <fullName evidence="18">TonB-dependent siderophore receptor</fullName>
    </submittedName>
</protein>
<dbReference type="GO" id="GO:0015344">
    <property type="term" value="F:siderophore uptake transmembrane transporter activity"/>
    <property type="evidence" value="ECO:0007669"/>
    <property type="project" value="TreeGrafter"/>
</dbReference>
<evidence type="ECO:0000256" key="6">
    <source>
        <dbReference type="ARBA" id="ARBA00022692"/>
    </source>
</evidence>
<evidence type="ECO:0000256" key="7">
    <source>
        <dbReference type="ARBA" id="ARBA00022729"/>
    </source>
</evidence>
<evidence type="ECO:0000256" key="12">
    <source>
        <dbReference type="ARBA" id="ARBA00023170"/>
    </source>
</evidence>
<dbReference type="Gene3D" id="2.170.130.10">
    <property type="entry name" value="TonB-dependent receptor, plug domain"/>
    <property type="match status" value="1"/>
</dbReference>
<feature type="domain" description="TonB-dependent receptor plug" evidence="17">
    <location>
        <begin position="55"/>
        <end position="150"/>
    </location>
</feature>
<evidence type="ECO:0000256" key="10">
    <source>
        <dbReference type="ARBA" id="ARBA00023077"/>
    </source>
</evidence>
<accession>A0A345PBT3</accession>